<dbReference type="PANTHER" id="PTHR30349">
    <property type="entry name" value="PHAGE INTEGRASE-RELATED"/>
    <property type="match status" value="1"/>
</dbReference>
<gene>
    <name evidence="8" type="ORF">SAMN02745121_03338</name>
</gene>
<accession>A0A1I1YJA8</accession>
<evidence type="ECO:0000256" key="3">
    <source>
        <dbReference type="ARBA" id="ARBA00023125"/>
    </source>
</evidence>
<evidence type="ECO:0000256" key="5">
    <source>
        <dbReference type="PROSITE-ProRule" id="PRU01248"/>
    </source>
</evidence>
<comment type="similarity">
    <text evidence="1">Belongs to the 'phage' integrase family.</text>
</comment>
<dbReference type="GO" id="GO:0003677">
    <property type="term" value="F:DNA binding"/>
    <property type="evidence" value="ECO:0007669"/>
    <property type="project" value="UniProtKB-UniRule"/>
</dbReference>
<keyword evidence="4" id="KW-0233">DNA recombination</keyword>
<dbReference type="PROSITE" id="PS51898">
    <property type="entry name" value="TYR_RECOMBINASE"/>
    <property type="match status" value="1"/>
</dbReference>
<dbReference type="InterPro" id="IPR013762">
    <property type="entry name" value="Integrase-like_cat_sf"/>
</dbReference>
<dbReference type="GO" id="GO:0006310">
    <property type="term" value="P:DNA recombination"/>
    <property type="evidence" value="ECO:0007669"/>
    <property type="project" value="UniProtKB-KW"/>
</dbReference>
<name>A0A1I1YJA8_9BACT</name>
<dbReference type="STRING" id="54.SAMN02745121_03338"/>
<dbReference type="Pfam" id="PF14659">
    <property type="entry name" value="Phage_int_SAM_3"/>
    <property type="match status" value="1"/>
</dbReference>
<evidence type="ECO:0000256" key="2">
    <source>
        <dbReference type="ARBA" id="ARBA00022908"/>
    </source>
</evidence>
<protein>
    <submittedName>
        <fullName evidence="8">Site-specific recombinase XerD</fullName>
    </submittedName>
</protein>
<keyword evidence="2" id="KW-0229">DNA integration</keyword>
<evidence type="ECO:0000256" key="4">
    <source>
        <dbReference type="ARBA" id="ARBA00023172"/>
    </source>
</evidence>
<sequence length="362" mass="40691">MTIKLRPWKGRKNEFEVDVIVKNARGDELRSRVKAPVTGKTSVERWARNLEQELLARLLAPEPEPEKPPPPTFEEFSKTFLDLCEADRLGTNTRMNYDVHLRLYLLPVLARRRLDEVTPKDITAIKKSLVSKSHNTMCEVLKTLRRLFNRAIAEKEIKCAPVDFEVPRRKRKPAVAYDDQEQVALLAAAEALGPMFVIVVLLGLDGGLRRGEILALKWTDVDFKRRLVAVRHNIVRGKLDVPKGRTEDEVGLTPRLAEVLRSFPATGPFVLDNSGSHFKEHHIKGWMKALVKRAGLPWRGTHVLRKSCGTRIAEGGGGVAAVASHLRHKDLQTASDYVDRRGGSAGALHALETSWRRASEHS</sequence>
<dbReference type="SUPFAM" id="SSF56349">
    <property type="entry name" value="DNA breaking-rejoining enzymes"/>
    <property type="match status" value="1"/>
</dbReference>
<dbReference type="Proteomes" id="UP000199400">
    <property type="component" value="Unassembled WGS sequence"/>
</dbReference>
<evidence type="ECO:0000313" key="9">
    <source>
        <dbReference type="Proteomes" id="UP000199400"/>
    </source>
</evidence>
<dbReference type="InterPro" id="IPR010998">
    <property type="entry name" value="Integrase_recombinase_N"/>
</dbReference>
<evidence type="ECO:0000259" key="7">
    <source>
        <dbReference type="PROSITE" id="PS51900"/>
    </source>
</evidence>
<dbReference type="Pfam" id="PF00589">
    <property type="entry name" value="Phage_integrase"/>
    <property type="match status" value="1"/>
</dbReference>
<dbReference type="InterPro" id="IPR044068">
    <property type="entry name" value="CB"/>
</dbReference>
<evidence type="ECO:0000313" key="8">
    <source>
        <dbReference type="EMBL" id="SFE19581.1"/>
    </source>
</evidence>
<dbReference type="GO" id="GO:0015074">
    <property type="term" value="P:DNA integration"/>
    <property type="evidence" value="ECO:0007669"/>
    <property type="project" value="UniProtKB-KW"/>
</dbReference>
<feature type="domain" description="Core-binding (CB)" evidence="7">
    <location>
        <begin position="71"/>
        <end position="152"/>
    </location>
</feature>
<dbReference type="InterPro" id="IPR002104">
    <property type="entry name" value="Integrase_catalytic"/>
</dbReference>
<dbReference type="InterPro" id="IPR050090">
    <property type="entry name" value="Tyrosine_recombinase_XerCD"/>
</dbReference>
<dbReference type="Gene3D" id="1.10.150.130">
    <property type="match status" value="1"/>
</dbReference>
<evidence type="ECO:0000259" key="6">
    <source>
        <dbReference type="PROSITE" id="PS51898"/>
    </source>
</evidence>
<dbReference type="PANTHER" id="PTHR30349:SF41">
    <property type="entry name" value="INTEGRASE_RECOMBINASE PROTEIN MJ0367-RELATED"/>
    <property type="match status" value="1"/>
</dbReference>
<proteinExistence type="inferred from homology"/>
<keyword evidence="9" id="KW-1185">Reference proteome</keyword>
<reference evidence="9" key="1">
    <citation type="submission" date="2016-10" db="EMBL/GenBank/DDBJ databases">
        <authorList>
            <person name="Varghese N."/>
            <person name="Submissions S."/>
        </authorList>
    </citation>
    <scope>NUCLEOTIDE SEQUENCE [LARGE SCALE GENOMIC DNA]</scope>
    <source>
        <strain evidence="9">ATCC 25963</strain>
    </source>
</reference>
<dbReference type="AlphaFoldDB" id="A0A1I1YJA8"/>
<evidence type="ECO:0000256" key="1">
    <source>
        <dbReference type="ARBA" id="ARBA00008857"/>
    </source>
</evidence>
<dbReference type="PROSITE" id="PS51900">
    <property type="entry name" value="CB"/>
    <property type="match status" value="1"/>
</dbReference>
<feature type="domain" description="Tyr recombinase" evidence="6">
    <location>
        <begin position="171"/>
        <end position="350"/>
    </location>
</feature>
<dbReference type="RefSeq" id="WP_170135777.1">
    <property type="nucleotide sequence ID" value="NZ_FOMX01000010.1"/>
</dbReference>
<organism evidence="8 9">
    <name type="scientific">Nannocystis exedens</name>
    <dbReference type="NCBI Taxonomy" id="54"/>
    <lineage>
        <taxon>Bacteria</taxon>
        <taxon>Pseudomonadati</taxon>
        <taxon>Myxococcota</taxon>
        <taxon>Polyangia</taxon>
        <taxon>Nannocystales</taxon>
        <taxon>Nannocystaceae</taxon>
        <taxon>Nannocystis</taxon>
    </lineage>
</organism>
<keyword evidence="3 5" id="KW-0238">DNA-binding</keyword>
<dbReference type="InterPro" id="IPR011010">
    <property type="entry name" value="DNA_brk_join_enz"/>
</dbReference>
<dbReference type="InterPro" id="IPR004107">
    <property type="entry name" value="Integrase_SAM-like_N"/>
</dbReference>
<dbReference type="EMBL" id="FOMX01000010">
    <property type="protein sequence ID" value="SFE19581.1"/>
    <property type="molecule type" value="Genomic_DNA"/>
</dbReference>
<dbReference type="Gene3D" id="1.10.443.10">
    <property type="entry name" value="Intergrase catalytic core"/>
    <property type="match status" value="1"/>
</dbReference>